<dbReference type="PIRSF" id="PIRSF005499">
    <property type="entry name" value="PNPase"/>
    <property type="match status" value="1"/>
</dbReference>
<dbReference type="SUPFAM" id="SSF54211">
    <property type="entry name" value="Ribosomal protein S5 domain 2-like"/>
    <property type="match status" value="2"/>
</dbReference>
<keyword evidence="6 8" id="KW-0460">Magnesium</keyword>
<evidence type="ECO:0000256" key="5">
    <source>
        <dbReference type="ARBA" id="ARBA00022723"/>
    </source>
</evidence>
<protein>
    <recommendedName>
        <fullName evidence="8">Polyribonucleotide nucleotidyltransferase</fullName>
        <ecNumber evidence="8">2.7.7.8</ecNumber>
    </recommendedName>
    <alternativeName>
        <fullName evidence="8">Polynucleotide phosphorylase</fullName>
        <shortName evidence="8">PNPase</shortName>
    </alternativeName>
</protein>
<dbReference type="Pfam" id="PF00013">
    <property type="entry name" value="KH_1"/>
    <property type="match status" value="1"/>
</dbReference>
<comment type="caution">
    <text evidence="11">The sequence shown here is derived from an EMBL/GenBank/DDBJ whole genome shotgun (WGS) entry which is preliminary data.</text>
</comment>
<dbReference type="AlphaFoldDB" id="A0A0G0PU37"/>
<dbReference type="PROSITE" id="PS50084">
    <property type="entry name" value="KH_TYPE_1"/>
    <property type="match status" value="1"/>
</dbReference>
<dbReference type="EMBL" id="LBXN01000070">
    <property type="protein sequence ID" value="KKR31433.1"/>
    <property type="molecule type" value="Genomic_DNA"/>
</dbReference>
<keyword evidence="3 8" id="KW-0808">Transferase</keyword>
<dbReference type="CDD" id="cd02393">
    <property type="entry name" value="KH-I_PNPase"/>
    <property type="match status" value="1"/>
</dbReference>
<dbReference type="Gene3D" id="3.30.230.70">
    <property type="entry name" value="GHMP Kinase, N-terminal domain"/>
    <property type="match status" value="2"/>
</dbReference>
<dbReference type="Gene3D" id="3.30.1370.10">
    <property type="entry name" value="K Homology domain, type 1"/>
    <property type="match status" value="1"/>
</dbReference>
<dbReference type="InterPro" id="IPR004088">
    <property type="entry name" value="KH_dom_type_1"/>
</dbReference>
<dbReference type="CDD" id="cd11364">
    <property type="entry name" value="RNase_PH_PNPase_2"/>
    <property type="match status" value="1"/>
</dbReference>
<dbReference type="InterPro" id="IPR003029">
    <property type="entry name" value="S1_domain"/>
</dbReference>
<accession>A0A0G0PU37</accession>
<dbReference type="FunFam" id="2.40.50.140:FF:000051">
    <property type="entry name" value="RNA-binding transcriptional accessory protein"/>
    <property type="match status" value="1"/>
</dbReference>
<evidence type="ECO:0000313" key="11">
    <source>
        <dbReference type="EMBL" id="KKR31433.1"/>
    </source>
</evidence>
<feature type="region of interest" description="Disordered" evidence="9">
    <location>
        <begin position="697"/>
        <end position="716"/>
    </location>
</feature>
<organism evidence="11 12">
    <name type="scientific">Candidatus Gottesmanbacteria bacterium GW2011_GWC2_39_8</name>
    <dbReference type="NCBI Taxonomy" id="1618450"/>
    <lineage>
        <taxon>Bacteria</taxon>
        <taxon>Candidatus Gottesmaniibacteriota</taxon>
    </lineage>
</organism>
<dbReference type="FunFam" id="3.30.230.70:FF:000002">
    <property type="entry name" value="Polyribonucleotide nucleotidyltransferase"/>
    <property type="match status" value="1"/>
</dbReference>
<comment type="cofactor">
    <cofactor evidence="8">
        <name>Mg(2+)</name>
        <dbReference type="ChEBI" id="CHEBI:18420"/>
    </cofactor>
</comment>
<dbReference type="InterPro" id="IPR027408">
    <property type="entry name" value="PNPase/RNase_PH_dom_sf"/>
</dbReference>
<keyword evidence="4 8" id="KW-0548">Nucleotidyltransferase</keyword>
<dbReference type="PANTHER" id="PTHR11252:SF0">
    <property type="entry name" value="POLYRIBONUCLEOTIDE NUCLEOTIDYLTRANSFERASE 1, MITOCHONDRIAL"/>
    <property type="match status" value="1"/>
</dbReference>
<gene>
    <name evidence="8" type="primary">pnp</name>
    <name evidence="11" type="ORF">UT63_C0070G0002</name>
</gene>
<dbReference type="SUPFAM" id="SSF54791">
    <property type="entry name" value="Eukaryotic type KH-domain (KH-domain type I)"/>
    <property type="match status" value="1"/>
</dbReference>
<dbReference type="EC" id="2.7.7.8" evidence="8"/>
<dbReference type="GO" id="GO:0006402">
    <property type="term" value="P:mRNA catabolic process"/>
    <property type="evidence" value="ECO:0007669"/>
    <property type="project" value="UniProtKB-UniRule"/>
</dbReference>
<dbReference type="InterPro" id="IPR015848">
    <property type="entry name" value="PNPase_PH_RNA-bd_bac/org-type"/>
</dbReference>
<dbReference type="GO" id="GO:0003729">
    <property type="term" value="F:mRNA binding"/>
    <property type="evidence" value="ECO:0007669"/>
    <property type="project" value="UniProtKB-ARBA"/>
</dbReference>
<dbReference type="SMART" id="SM00316">
    <property type="entry name" value="S1"/>
    <property type="match status" value="1"/>
</dbReference>
<comment type="function">
    <text evidence="8">Involved in mRNA degradation. Catalyzes the phosphorolysis of single-stranded polyribonucleotides processively in the 3'- to 5'-direction.</text>
</comment>
<evidence type="ECO:0000256" key="6">
    <source>
        <dbReference type="ARBA" id="ARBA00022842"/>
    </source>
</evidence>
<reference evidence="11 12" key="1">
    <citation type="journal article" date="2015" name="Nature">
        <title>rRNA introns, odd ribosomes, and small enigmatic genomes across a large radiation of phyla.</title>
        <authorList>
            <person name="Brown C.T."/>
            <person name="Hug L.A."/>
            <person name="Thomas B.C."/>
            <person name="Sharon I."/>
            <person name="Castelle C.J."/>
            <person name="Singh A."/>
            <person name="Wilkins M.J."/>
            <person name="Williams K.H."/>
            <person name="Banfield J.F."/>
        </authorList>
    </citation>
    <scope>NUCLEOTIDE SEQUENCE [LARGE SCALE GENOMIC DNA]</scope>
</reference>
<evidence type="ECO:0000256" key="3">
    <source>
        <dbReference type="ARBA" id="ARBA00022679"/>
    </source>
</evidence>
<feature type="binding site" evidence="8">
    <location>
        <position position="489"/>
    </location>
    <ligand>
        <name>Mg(2+)</name>
        <dbReference type="ChEBI" id="CHEBI:18420"/>
    </ligand>
</feature>
<dbReference type="PROSITE" id="PS50126">
    <property type="entry name" value="S1"/>
    <property type="match status" value="1"/>
</dbReference>
<dbReference type="NCBIfam" id="TIGR03591">
    <property type="entry name" value="polynuc_phos"/>
    <property type="match status" value="1"/>
</dbReference>
<dbReference type="Gene3D" id="2.40.50.140">
    <property type="entry name" value="Nucleic acid-binding proteins"/>
    <property type="match status" value="1"/>
</dbReference>
<feature type="domain" description="S1 motif" evidence="10">
    <location>
        <begin position="625"/>
        <end position="693"/>
    </location>
</feature>
<evidence type="ECO:0000313" key="12">
    <source>
        <dbReference type="Proteomes" id="UP000034539"/>
    </source>
</evidence>
<dbReference type="Proteomes" id="UP000034539">
    <property type="component" value="Unassembled WGS sequence"/>
</dbReference>
<evidence type="ECO:0000256" key="9">
    <source>
        <dbReference type="SAM" id="MobiDB-lite"/>
    </source>
</evidence>
<dbReference type="InterPro" id="IPR020568">
    <property type="entry name" value="Ribosomal_Su5_D2-typ_SF"/>
</dbReference>
<proteinExistence type="inferred from homology"/>
<evidence type="ECO:0000256" key="7">
    <source>
        <dbReference type="ARBA" id="ARBA00022884"/>
    </source>
</evidence>
<dbReference type="GO" id="GO:0004654">
    <property type="term" value="F:polyribonucleotide nucleotidyltransferase activity"/>
    <property type="evidence" value="ECO:0007669"/>
    <property type="project" value="UniProtKB-UniRule"/>
</dbReference>
<dbReference type="SUPFAM" id="SSF50249">
    <property type="entry name" value="Nucleic acid-binding proteins"/>
    <property type="match status" value="1"/>
</dbReference>
<dbReference type="GO" id="GO:0006396">
    <property type="term" value="P:RNA processing"/>
    <property type="evidence" value="ECO:0007669"/>
    <property type="project" value="InterPro"/>
</dbReference>
<dbReference type="InterPro" id="IPR036456">
    <property type="entry name" value="PNPase_PH_RNA-bd_sf"/>
</dbReference>
<evidence type="ECO:0000256" key="8">
    <source>
        <dbReference type="HAMAP-Rule" id="MF_01595"/>
    </source>
</evidence>
<evidence type="ECO:0000256" key="4">
    <source>
        <dbReference type="ARBA" id="ARBA00022695"/>
    </source>
</evidence>
<dbReference type="GO" id="GO:0000175">
    <property type="term" value="F:3'-5'-RNA exonuclease activity"/>
    <property type="evidence" value="ECO:0007669"/>
    <property type="project" value="TreeGrafter"/>
</dbReference>
<comment type="similarity">
    <text evidence="1 8">Belongs to the polyribonucleotide nucleotidyltransferase family.</text>
</comment>
<keyword evidence="7 8" id="KW-0694">RNA-binding</keyword>
<dbReference type="Pfam" id="PF00575">
    <property type="entry name" value="S1"/>
    <property type="match status" value="1"/>
</dbReference>
<dbReference type="GO" id="GO:0005829">
    <property type="term" value="C:cytosol"/>
    <property type="evidence" value="ECO:0007669"/>
    <property type="project" value="TreeGrafter"/>
</dbReference>
<sequence>MKITTKSAELGGRTLTLEVGRFAEQATSAVLAKYGDTMVLVTIVSSGERPDLDYFPLNVEYVERLYAGGRIKGSRWVKREGRPSDDAVLKGRIVDRSIRPLFPKGFKNETQVIITILSVDGENDPDMLGVIATSASLAISPIPWKGPVAAVKVGYLAPQNGNEISFLTNPRENEGVFAEAEVVVTATKDKILMLEAGMNQIPEDITLKAIKYGKKEAQIVIDLINDLVKEVGKEKIPFTESSVNEDLLAILEKNYKKEVNASILARVSKENESDDLAILSDTIFENYKEKFDKKEIEKALDYLFKKSVRENILKNGKRPDGRKADQIRDISSEVGLLPRTHGSAHFKRGQTQVLTVTTLGSPSLEQLIESPEGESAKRYMHHYSMPPYSVGETGRVGFPSRREIGHGALAEKAILPVLPPADKFPYAIRLVSEVMSSNGSTSMASTCGSTLSLMDAGVPIKDPVAGLAIGMMSKGDEYVLLTDIIGIEDFGGDMDFKVAGTKNGITAIQLDVKVDGITDKQVEETLEKAKIGREFILEKMQTTLSEPRKELSQYAPRVSMIMVPQEKIGEVIGPGGKVIRQIIAETGCDVNVDDDGKVTISGTDPVGVQKAYDWVASIIRVVQPNEEFEGEVKRILPFGAFVEILPGKEGMVHVSQMSTGFVQNPEAVVQLGQKVKVRVVEIDDQGRINLSMLFGEDALKNPPKPREPRPFNRRRF</sequence>
<dbReference type="InterPro" id="IPR001247">
    <property type="entry name" value="ExoRNase_PH_dom1"/>
</dbReference>
<dbReference type="CDD" id="cd04472">
    <property type="entry name" value="S1_PNPase"/>
    <property type="match status" value="1"/>
</dbReference>
<dbReference type="FunFam" id="3.30.230.70:FF:000001">
    <property type="entry name" value="Polyribonucleotide nucleotidyltransferase"/>
    <property type="match status" value="1"/>
</dbReference>
<dbReference type="HAMAP" id="MF_01595">
    <property type="entry name" value="PNPase"/>
    <property type="match status" value="1"/>
</dbReference>
<dbReference type="InterPro" id="IPR012162">
    <property type="entry name" value="PNPase"/>
</dbReference>
<name>A0A0G0PU37_9BACT</name>
<evidence type="ECO:0000256" key="1">
    <source>
        <dbReference type="ARBA" id="ARBA00007404"/>
    </source>
</evidence>
<dbReference type="Pfam" id="PF01138">
    <property type="entry name" value="RNase_PH"/>
    <property type="match status" value="2"/>
</dbReference>
<dbReference type="SMART" id="SM00322">
    <property type="entry name" value="KH"/>
    <property type="match status" value="1"/>
</dbReference>
<dbReference type="InterPro" id="IPR004087">
    <property type="entry name" value="KH_dom"/>
</dbReference>
<dbReference type="GO" id="GO:0000287">
    <property type="term" value="F:magnesium ion binding"/>
    <property type="evidence" value="ECO:0007669"/>
    <property type="project" value="UniProtKB-UniRule"/>
</dbReference>
<comment type="subcellular location">
    <subcellularLocation>
        <location evidence="8">Cytoplasm</location>
    </subcellularLocation>
</comment>
<dbReference type="InterPro" id="IPR036612">
    <property type="entry name" value="KH_dom_type_1_sf"/>
</dbReference>
<dbReference type="SUPFAM" id="SSF46915">
    <property type="entry name" value="Polynucleotide phosphorylase/guanosine pentaphosphate synthase (PNPase/GPSI), domain 3"/>
    <property type="match status" value="1"/>
</dbReference>
<dbReference type="PANTHER" id="PTHR11252">
    <property type="entry name" value="POLYRIBONUCLEOTIDE NUCLEOTIDYLTRANSFERASE"/>
    <property type="match status" value="1"/>
</dbReference>
<dbReference type="FunFam" id="3.30.1370.10:FF:000001">
    <property type="entry name" value="Polyribonucleotide nucleotidyltransferase"/>
    <property type="match status" value="1"/>
</dbReference>
<keyword evidence="2 8" id="KW-0963">Cytoplasm</keyword>
<keyword evidence="5 8" id="KW-0479">Metal-binding</keyword>
<dbReference type="SUPFAM" id="SSF55666">
    <property type="entry name" value="Ribonuclease PH domain 2-like"/>
    <property type="match status" value="2"/>
</dbReference>
<dbReference type="InterPro" id="IPR012340">
    <property type="entry name" value="NA-bd_OB-fold"/>
</dbReference>
<feature type="binding site" evidence="8">
    <location>
        <position position="495"/>
    </location>
    <ligand>
        <name>Mg(2+)</name>
        <dbReference type="ChEBI" id="CHEBI:18420"/>
    </ligand>
</feature>
<comment type="catalytic activity">
    <reaction evidence="8">
        <text>RNA(n+1) + phosphate = RNA(n) + a ribonucleoside 5'-diphosphate</text>
        <dbReference type="Rhea" id="RHEA:22096"/>
        <dbReference type="Rhea" id="RHEA-COMP:14527"/>
        <dbReference type="Rhea" id="RHEA-COMP:17342"/>
        <dbReference type="ChEBI" id="CHEBI:43474"/>
        <dbReference type="ChEBI" id="CHEBI:57930"/>
        <dbReference type="ChEBI" id="CHEBI:140395"/>
        <dbReference type="EC" id="2.7.7.8"/>
    </reaction>
</comment>
<dbReference type="NCBIfam" id="NF008805">
    <property type="entry name" value="PRK11824.1"/>
    <property type="match status" value="1"/>
</dbReference>
<dbReference type="PATRIC" id="fig|1618450.3.peg.1268"/>
<evidence type="ECO:0000256" key="2">
    <source>
        <dbReference type="ARBA" id="ARBA00022490"/>
    </source>
</evidence>
<evidence type="ECO:0000259" key="10">
    <source>
        <dbReference type="PROSITE" id="PS50126"/>
    </source>
</evidence>
<dbReference type="InterPro" id="IPR036345">
    <property type="entry name" value="ExoRNase_PH_dom2_sf"/>
</dbReference>
<dbReference type="Pfam" id="PF03726">
    <property type="entry name" value="PNPase"/>
    <property type="match status" value="1"/>
</dbReference>